<organism evidence="2 3">
    <name type="scientific">Polyporus arcularius HHB13444</name>
    <dbReference type="NCBI Taxonomy" id="1314778"/>
    <lineage>
        <taxon>Eukaryota</taxon>
        <taxon>Fungi</taxon>
        <taxon>Dikarya</taxon>
        <taxon>Basidiomycota</taxon>
        <taxon>Agaricomycotina</taxon>
        <taxon>Agaricomycetes</taxon>
        <taxon>Polyporales</taxon>
        <taxon>Polyporaceae</taxon>
        <taxon>Polyporus</taxon>
    </lineage>
</organism>
<evidence type="ECO:0000313" key="3">
    <source>
        <dbReference type="Proteomes" id="UP000308197"/>
    </source>
</evidence>
<evidence type="ECO:0000313" key="2">
    <source>
        <dbReference type="EMBL" id="TFK94603.1"/>
    </source>
</evidence>
<proteinExistence type="predicted"/>
<keyword evidence="3" id="KW-1185">Reference proteome</keyword>
<dbReference type="EMBL" id="ML210967">
    <property type="protein sequence ID" value="TFK94603.1"/>
    <property type="molecule type" value="Genomic_DNA"/>
</dbReference>
<name>A0A5C3Q848_9APHY</name>
<dbReference type="InParanoid" id="A0A5C3Q848"/>
<protein>
    <recommendedName>
        <fullName evidence="4">F-box domain-containing protein</fullName>
    </recommendedName>
</protein>
<reference evidence="2 3" key="1">
    <citation type="journal article" date="2019" name="Nat. Ecol. Evol.">
        <title>Megaphylogeny resolves global patterns of mushroom evolution.</title>
        <authorList>
            <person name="Varga T."/>
            <person name="Krizsan K."/>
            <person name="Foldi C."/>
            <person name="Dima B."/>
            <person name="Sanchez-Garcia M."/>
            <person name="Sanchez-Ramirez S."/>
            <person name="Szollosi G.J."/>
            <person name="Szarkandi J.G."/>
            <person name="Papp V."/>
            <person name="Albert L."/>
            <person name="Andreopoulos W."/>
            <person name="Angelini C."/>
            <person name="Antonin V."/>
            <person name="Barry K.W."/>
            <person name="Bougher N.L."/>
            <person name="Buchanan P."/>
            <person name="Buyck B."/>
            <person name="Bense V."/>
            <person name="Catcheside P."/>
            <person name="Chovatia M."/>
            <person name="Cooper J."/>
            <person name="Damon W."/>
            <person name="Desjardin D."/>
            <person name="Finy P."/>
            <person name="Geml J."/>
            <person name="Haridas S."/>
            <person name="Hughes K."/>
            <person name="Justo A."/>
            <person name="Karasinski D."/>
            <person name="Kautmanova I."/>
            <person name="Kiss B."/>
            <person name="Kocsube S."/>
            <person name="Kotiranta H."/>
            <person name="LaButti K.M."/>
            <person name="Lechner B.E."/>
            <person name="Liimatainen K."/>
            <person name="Lipzen A."/>
            <person name="Lukacs Z."/>
            <person name="Mihaltcheva S."/>
            <person name="Morgado L.N."/>
            <person name="Niskanen T."/>
            <person name="Noordeloos M.E."/>
            <person name="Ohm R.A."/>
            <person name="Ortiz-Santana B."/>
            <person name="Ovrebo C."/>
            <person name="Racz N."/>
            <person name="Riley R."/>
            <person name="Savchenko A."/>
            <person name="Shiryaev A."/>
            <person name="Soop K."/>
            <person name="Spirin V."/>
            <person name="Szebenyi C."/>
            <person name="Tomsovsky M."/>
            <person name="Tulloss R.E."/>
            <person name="Uehling J."/>
            <person name="Grigoriev I.V."/>
            <person name="Vagvolgyi C."/>
            <person name="Papp T."/>
            <person name="Martin F.M."/>
            <person name="Miettinen O."/>
            <person name="Hibbett D.S."/>
            <person name="Nagy L.G."/>
        </authorList>
    </citation>
    <scope>NUCLEOTIDE SEQUENCE [LARGE SCALE GENOMIC DNA]</scope>
    <source>
        <strain evidence="2 3">HHB13444</strain>
    </source>
</reference>
<accession>A0A5C3Q848</accession>
<gene>
    <name evidence="2" type="ORF">K466DRAFT_579856</name>
</gene>
<evidence type="ECO:0000256" key="1">
    <source>
        <dbReference type="SAM" id="MobiDB-lite"/>
    </source>
</evidence>
<feature type="region of interest" description="Disordered" evidence="1">
    <location>
        <begin position="420"/>
        <end position="444"/>
    </location>
</feature>
<dbReference type="Proteomes" id="UP000308197">
    <property type="component" value="Unassembled WGS sequence"/>
</dbReference>
<dbReference type="Gene3D" id="3.80.10.10">
    <property type="entry name" value="Ribonuclease Inhibitor"/>
    <property type="match status" value="1"/>
</dbReference>
<evidence type="ECO:0008006" key="4">
    <source>
        <dbReference type="Google" id="ProtNLM"/>
    </source>
</evidence>
<sequence>MSPLSNAMFVEDVAILIATQCLKLQQQSLVSLASCSRQLRLICMPLIFSTCSTKSFRSCTTPVPPPGLRPYVRRLVHIGVPDPLSFEKGLEQLPELRAVVFKHAEAGVPFAVVEQCLRHPRITSLSFAENSDWSAWAYTAIPRRPAEESYPNSLEQLSYASFPWKIARASYLHLDYRKEDVAEASVLVPLIFGMHLSAVSLSFPAELVPLARMAELPWPRLRDLTLTGRYSHASQASSVTWLVNVMQSPRSLSIQVGQLEDCPRPAVLLESGSTAMRALESLTLAYPDPDDAIFTVAGTSLKHLSLRDYPRHYVRHLFSHLSEIRGLAMPMLSSSECLRILSRMSMPRLEHLELVYEGDDSEEELLIHITSAYPHLASLELHQYGCRPHGPATLRFDRISEIIRSLKTLLTLHLHLDYDHQDTKPGEPRDDDDGEDDPPRTRRISARELVRYGHEILTILERPHGCYVLEELYLLYLNRDDFRHHWVRFLPSRYPGTEAERVDWDEGFERLDSP</sequence>
<dbReference type="InterPro" id="IPR032675">
    <property type="entry name" value="LRR_dom_sf"/>
</dbReference>
<dbReference type="AlphaFoldDB" id="A0A5C3Q848"/>